<dbReference type="SUPFAM" id="SSF54001">
    <property type="entry name" value="Cysteine proteinases"/>
    <property type="match status" value="1"/>
</dbReference>
<protein>
    <recommendedName>
        <fullName evidence="1">Peptidase C1A papain C-terminal domain-containing protein</fullName>
    </recommendedName>
</protein>
<reference evidence="2" key="1">
    <citation type="journal article" date="2020" name="mSystems">
        <title>Genome- and Community-Level Interaction Insights into Carbon Utilization and Element Cycling Functions of Hydrothermarchaeota in Hydrothermal Sediment.</title>
        <authorList>
            <person name="Zhou Z."/>
            <person name="Liu Y."/>
            <person name="Xu W."/>
            <person name="Pan J."/>
            <person name="Luo Z.H."/>
            <person name="Li M."/>
        </authorList>
    </citation>
    <scope>NUCLEOTIDE SEQUENCE [LARGE SCALE GENOMIC DNA]</scope>
    <source>
        <strain evidence="2">SpSt-1217</strain>
    </source>
</reference>
<feature type="domain" description="Peptidase C1A papain C-terminal" evidence="1">
    <location>
        <begin position="30"/>
        <end position="134"/>
    </location>
</feature>
<dbReference type="GO" id="GO:0008234">
    <property type="term" value="F:cysteine-type peptidase activity"/>
    <property type="evidence" value="ECO:0007669"/>
    <property type="project" value="InterPro"/>
</dbReference>
<name>A0A831LB96_9BACT</name>
<dbReference type="InterPro" id="IPR038765">
    <property type="entry name" value="Papain-like_cys_pep_sf"/>
</dbReference>
<dbReference type="EMBL" id="DSDK01000427">
    <property type="protein sequence ID" value="HDR51504.1"/>
    <property type="molecule type" value="Genomic_DNA"/>
</dbReference>
<dbReference type="GO" id="GO:0006508">
    <property type="term" value="P:proteolysis"/>
    <property type="evidence" value="ECO:0007669"/>
    <property type="project" value="InterPro"/>
</dbReference>
<evidence type="ECO:0000313" key="2">
    <source>
        <dbReference type="EMBL" id="HDR51504.1"/>
    </source>
</evidence>
<sequence length="159" mass="17572">MKKLIITLIMITGINFTLLAQPSFFSWQRPQDGDNRGNNYISPAKDQGEQSPCHIFAAVAAVEAMSHIYFNKPFSIGSNGIDLAEREIYSWCSGYGGPLGSASVSEALHYIDTTGIINESCFPYPDSTPFYTDCSTMFANPDLTMELSPKVFQKYSSEP</sequence>
<proteinExistence type="predicted"/>
<accession>A0A831LB96</accession>
<dbReference type="AlphaFoldDB" id="A0A831LB96"/>
<organism evidence="2">
    <name type="scientific">Mariniphaga anaerophila</name>
    <dbReference type="NCBI Taxonomy" id="1484053"/>
    <lineage>
        <taxon>Bacteria</taxon>
        <taxon>Pseudomonadati</taxon>
        <taxon>Bacteroidota</taxon>
        <taxon>Bacteroidia</taxon>
        <taxon>Marinilabiliales</taxon>
        <taxon>Prolixibacteraceae</taxon>
        <taxon>Mariniphaga</taxon>
    </lineage>
</organism>
<dbReference type="Pfam" id="PF00112">
    <property type="entry name" value="Peptidase_C1"/>
    <property type="match status" value="1"/>
</dbReference>
<comment type="caution">
    <text evidence="2">The sequence shown here is derived from an EMBL/GenBank/DDBJ whole genome shotgun (WGS) entry which is preliminary data.</text>
</comment>
<dbReference type="Proteomes" id="UP000886047">
    <property type="component" value="Unassembled WGS sequence"/>
</dbReference>
<gene>
    <name evidence="2" type="ORF">ENN90_07780</name>
</gene>
<dbReference type="InterPro" id="IPR000668">
    <property type="entry name" value="Peptidase_C1A_C"/>
</dbReference>
<evidence type="ECO:0000259" key="1">
    <source>
        <dbReference type="Pfam" id="PF00112"/>
    </source>
</evidence>
<dbReference type="Gene3D" id="3.90.70.10">
    <property type="entry name" value="Cysteine proteinases"/>
    <property type="match status" value="1"/>
</dbReference>